<reference evidence="3 4" key="1">
    <citation type="submission" date="2016-06" db="EMBL/GenBank/DDBJ databases">
        <title>Comparative genomics of the ectomycorrhizal sister species Rhizopogon vinicolor and Rhizopogon vesiculosus (Basidiomycota: Boletales) reveals a divergence of the mating type B locus.</title>
        <authorList>
            <consortium name="DOE Joint Genome Institute"/>
            <person name="Mujic A.B."/>
            <person name="Kuo A."/>
            <person name="Tritt A."/>
            <person name="Lipzen A."/>
            <person name="Chen C."/>
            <person name="Johnson J."/>
            <person name="Sharma A."/>
            <person name="Barry K."/>
            <person name="Grigoriev I.V."/>
            <person name="Spatafora J.W."/>
        </authorList>
    </citation>
    <scope>NUCLEOTIDE SEQUENCE [LARGE SCALE GENOMIC DNA]</scope>
    <source>
        <strain evidence="3 4">AM-OR11-026</strain>
    </source>
</reference>
<dbReference type="GO" id="GO:0005739">
    <property type="term" value="C:mitochondrion"/>
    <property type="evidence" value="ECO:0007669"/>
    <property type="project" value="UniProtKB-ARBA"/>
</dbReference>
<feature type="non-terminal residue" evidence="3">
    <location>
        <position position="1"/>
    </location>
</feature>
<feature type="non-terminal residue" evidence="3">
    <location>
        <position position="289"/>
    </location>
</feature>
<dbReference type="STRING" id="1314800.A0A1B7MGN7"/>
<dbReference type="InterPro" id="IPR051289">
    <property type="entry name" value="LAGLIDADG_Endonuclease"/>
</dbReference>
<dbReference type="Gene3D" id="3.10.28.10">
    <property type="entry name" value="Homing endonucleases"/>
    <property type="match status" value="2"/>
</dbReference>
<dbReference type="SUPFAM" id="SSF55608">
    <property type="entry name" value="Homing endonucleases"/>
    <property type="match status" value="2"/>
</dbReference>
<dbReference type="EMBL" id="KV449252">
    <property type="protein sequence ID" value="OAX31766.1"/>
    <property type="molecule type" value="Genomic_DNA"/>
</dbReference>
<feature type="domain" description="Homing endonuclease LAGLIDADG" evidence="2">
    <location>
        <begin position="6"/>
        <end position="104"/>
    </location>
</feature>
<comment type="function">
    <text evidence="1">Mitochondrial DNA endonuclease involved in intron homing.</text>
</comment>
<keyword evidence="4" id="KW-1185">Reference proteome</keyword>
<proteinExistence type="predicted"/>
<gene>
    <name evidence="3" type="ORF">K503DRAFT_652721</name>
</gene>
<dbReference type="InParanoid" id="A0A1B7MGN7"/>
<evidence type="ECO:0000259" key="2">
    <source>
        <dbReference type="Pfam" id="PF00961"/>
    </source>
</evidence>
<dbReference type="PANTHER" id="PTHR36181">
    <property type="entry name" value="INTRON-ENCODED ENDONUCLEASE AI3-RELATED"/>
    <property type="match status" value="1"/>
</dbReference>
<evidence type="ECO:0000313" key="3">
    <source>
        <dbReference type="EMBL" id="OAX31766.1"/>
    </source>
</evidence>
<sequence>INPWFLTGFVDAEGCFSIKIQHNAKLKTRWRVRPVFSITLHLKDLALLESIKNKLGVGNISKSGEKAVMYAVDSIKEIPIIINHFDKFPLVTQKRLDYSIFKKCFDIIKKGNHLTEIGLLTIIGLKSNLNLGLPVKLKEAFPNITQVNREEYKFNGIPNPFWISGFSSGEGSFQILARNSNNELFARFSIHLHIRDLEVLKAISTYFKGFTDKKVSLSEKSAQLQISKFSDINLIIIPFFNKHPILGMKSLDFLDFKKACDILKTKEHLSSTSVFKKIIEIKLGMNLNR</sequence>
<dbReference type="InterPro" id="IPR004860">
    <property type="entry name" value="LAGLIDADG_dom"/>
</dbReference>
<dbReference type="Proteomes" id="UP000092154">
    <property type="component" value="Unassembled WGS sequence"/>
</dbReference>
<feature type="domain" description="Homing endonuclease LAGLIDADG" evidence="2">
    <location>
        <begin position="163"/>
        <end position="260"/>
    </location>
</feature>
<dbReference type="AlphaFoldDB" id="A0A1B7MGN7"/>
<evidence type="ECO:0000256" key="1">
    <source>
        <dbReference type="ARBA" id="ARBA00002670"/>
    </source>
</evidence>
<accession>A0A1B7MGN7</accession>
<name>A0A1B7MGN7_9AGAM</name>
<dbReference type="PANTHER" id="PTHR36181:SF4">
    <property type="entry name" value="LAGLIDADG ENDONUCLEASE"/>
    <property type="match status" value="1"/>
</dbReference>
<dbReference type="OrthoDB" id="5424169at2759"/>
<dbReference type="InterPro" id="IPR027434">
    <property type="entry name" value="Homing_endonucl"/>
</dbReference>
<organism evidence="3 4">
    <name type="scientific">Rhizopogon vinicolor AM-OR11-026</name>
    <dbReference type="NCBI Taxonomy" id="1314800"/>
    <lineage>
        <taxon>Eukaryota</taxon>
        <taxon>Fungi</taxon>
        <taxon>Dikarya</taxon>
        <taxon>Basidiomycota</taxon>
        <taxon>Agaricomycotina</taxon>
        <taxon>Agaricomycetes</taxon>
        <taxon>Agaricomycetidae</taxon>
        <taxon>Boletales</taxon>
        <taxon>Suillineae</taxon>
        <taxon>Rhizopogonaceae</taxon>
        <taxon>Rhizopogon</taxon>
    </lineage>
</organism>
<dbReference type="Pfam" id="PF00961">
    <property type="entry name" value="LAGLIDADG_1"/>
    <property type="match status" value="2"/>
</dbReference>
<dbReference type="GO" id="GO:0004519">
    <property type="term" value="F:endonuclease activity"/>
    <property type="evidence" value="ECO:0007669"/>
    <property type="project" value="InterPro"/>
</dbReference>
<evidence type="ECO:0000313" key="4">
    <source>
        <dbReference type="Proteomes" id="UP000092154"/>
    </source>
</evidence>
<protein>
    <recommendedName>
        <fullName evidence="2">Homing endonuclease LAGLIDADG domain-containing protein</fullName>
    </recommendedName>
</protein>